<name>A0ABT7JKK9_9DEIO</name>
<dbReference type="RefSeq" id="WP_285525217.1">
    <property type="nucleotide sequence ID" value="NZ_JASNGB010000235.1"/>
</dbReference>
<dbReference type="EMBL" id="JASNGB010000235">
    <property type="protein sequence ID" value="MDL2345595.1"/>
    <property type="molecule type" value="Genomic_DNA"/>
</dbReference>
<comment type="caution">
    <text evidence="2">The sequence shown here is derived from an EMBL/GenBank/DDBJ whole genome shotgun (WGS) entry which is preliminary data.</text>
</comment>
<dbReference type="Proteomes" id="UP001302059">
    <property type="component" value="Unassembled WGS sequence"/>
</dbReference>
<gene>
    <name evidence="2" type="ORF">QOL99_15770</name>
</gene>
<keyword evidence="3" id="KW-1185">Reference proteome</keyword>
<organism evidence="2 3">
    <name type="scientific">Deinococcus rhizophilus</name>
    <dbReference type="NCBI Taxonomy" id="3049544"/>
    <lineage>
        <taxon>Bacteria</taxon>
        <taxon>Thermotogati</taxon>
        <taxon>Deinococcota</taxon>
        <taxon>Deinococci</taxon>
        <taxon>Deinococcales</taxon>
        <taxon>Deinococcaceae</taxon>
        <taxon>Deinococcus</taxon>
    </lineage>
</organism>
<proteinExistence type="predicted"/>
<evidence type="ECO:0000256" key="1">
    <source>
        <dbReference type="SAM" id="MobiDB-lite"/>
    </source>
</evidence>
<protein>
    <submittedName>
        <fullName evidence="2">Uncharacterized protein</fullName>
    </submittedName>
</protein>
<evidence type="ECO:0000313" key="2">
    <source>
        <dbReference type="EMBL" id="MDL2345595.1"/>
    </source>
</evidence>
<reference evidence="2 3" key="1">
    <citation type="submission" date="2023-05" db="EMBL/GenBank/DDBJ databases">
        <authorList>
            <person name="Gao F."/>
        </authorList>
    </citation>
    <scope>NUCLEOTIDE SEQUENCE [LARGE SCALE GENOMIC DNA]</scope>
    <source>
        <strain evidence="2 3">MIMF12</strain>
    </source>
</reference>
<sequence>MTPPQTRAHLQQRAGDALKQDGPGALVTFRLPFDPTAPDALPVTPTLLAPRLGRDVETGELVYGLPAATLL</sequence>
<accession>A0ABT7JKK9</accession>
<feature type="region of interest" description="Disordered" evidence="1">
    <location>
        <begin position="1"/>
        <end position="21"/>
    </location>
</feature>
<evidence type="ECO:0000313" key="3">
    <source>
        <dbReference type="Proteomes" id="UP001302059"/>
    </source>
</evidence>